<dbReference type="InterPro" id="IPR036034">
    <property type="entry name" value="PDZ_sf"/>
</dbReference>
<reference evidence="4" key="3">
    <citation type="submission" date="2015-06" db="UniProtKB">
        <authorList>
            <consortium name="EnsemblProtists"/>
        </authorList>
    </citation>
    <scope>IDENTIFICATION</scope>
</reference>
<dbReference type="PROSITE" id="PS50106">
    <property type="entry name" value="PDZ"/>
    <property type="match status" value="2"/>
</dbReference>
<dbReference type="SUPFAM" id="SSF50156">
    <property type="entry name" value="PDZ domain-like"/>
    <property type="match status" value="2"/>
</dbReference>
<reference evidence="5" key="2">
    <citation type="submission" date="2012-11" db="EMBL/GenBank/DDBJ databases">
        <authorList>
            <person name="Kuo A."/>
            <person name="Curtis B.A."/>
            <person name="Tanifuji G."/>
            <person name="Burki F."/>
            <person name="Gruber A."/>
            <person name="Irimia M."/>
            <person name="Maruyama S."/>
            <person name="Arias M.C."/>
            <person name="Ball S.G."/>
            <person name="Gile G.H."/>
            <person name="Hirakawa Y."/>
            <person name="Hopkins J.F."/>
            <person name="Rensing S.A."/>
            <person name="Schmutz J."/>
            <person name="Symeonidi A."/>
            <person name="Elias M."/>
            <person name="Eveleigh R.J."/>
            <person name="Herman E.K."/>
            <person name="Klute M.J."/>
            <person name="Nakayama T."/>
            <person name="Obornik M."/>
            <person name="Reyes-Prieto A."/>
            <person name="Armbrust E.V."/>
            <person name="Aves S.J."/>
            <person name="Beiko R.G."/>
            <person name="Coutinho P."/>
            <person name="Dacks J.B."/>
            <person name="Durnford D.G."/>
            <person name="Fast N.M."/>
            <person name="Green B.R."/>
            <person name="Grisdale C."/>
            <person name="Hempe F."/>
            <person name="Henrissat B."/>
            <person name="Hoppner M.P."/>
            <person name="Ishida K.-I."/>
            <person name="Kim E."/>
            <person name="Koreny L."/>
            <person name="Kroth P.G."/>
            <person name="Liu Y."/>
            <person name="Malik S.-B."/>
            <person name="Maier U.G."/>
            <person name="McRose D."/>
            <person name="Mock T."/>
            <person name="Neilson J.A."/>
            <person name="Onodera N.T."/>
            <person name="Poole A.M."/>
            <person name="Pritham E.J."/>
            <person name="Richards T.A."/>
            <person name="Rocap G."/>
            <person name="Roy S.W."/>
            <person name="Sarai C."/>
            <person name="Schaack S."/>
            <person name="Shirato S."/>
            <person name="Slamovits C.H."/>
            <person name="Spencer D.F."/>
            <person name="Suzuki S."/>
            <person name="Worden A.Z."/>
            <person name="Zauner S."/>
            <person name="Barry K."/>
            <person name="Bell C."/>
            <person name="Bharti A.K."/>
            <person name="Crow J.A."/>
            <person name="Grimwood J."/>
            <person name="Kramer R."/>
            <person name="Lindquist E."/>
            <person name="Lucas S."/>
            <person name="Salamov A."/>
            <person name="McFadden G.I."/>
            <person name="Lane C.E."/>
            <person name="Keeling P.J."/>
            <person name="Gray M.W."/>
            <person name="Grigoriev I.V."/>
            <person name="Archibald J.M."/>
        </authorList>
    </citation>
    <scope>NUCLEOTIDE SEQUENCE</scope>
    <source>
        <strain evidence="5">CCMP2712</strain>
    </source>
</reference>
<dbReference type="EnsemblProtists" id="EKX54540">
    <property type="protein sequence ID" value="EKX54540"/>
    <property type="gene ID" value="GUITHDRAFT_100016"/>
</dbReference>
<dbReference type="EMBL" id="JH992967">
    <property type="protein sequence ID" value="EKX54540.1"/>
    <property type="molecule type" value="Genomic_DNA"/>
</dbReference>
<accession>L1K261</accession>
<dbReference type="RefSeq" id="XP_005841520.1">
    <property type="nucleotide sequence ID" value="XM_005841463.1"/>
</dbReference>
<dbReference type="SMART" id="SM00228">
    <property type="entry name" value="PDZ"/>
    <property type="match status" value="2"/>
</dbReference>
<evidence type="ECO:0000313" key="4">
    <source>
        <dbReference type="EnsemblProtists" id="EKX54540"/>
    </source>
</evidence>
<dbReference type="Gene3D" id="2.60.120.920">
    <property type="match status" value="1"/>
</dbReference>
<organism evidence="3">
    <name type="scientific">Guillardia theta (strain CCMP2712)</name>
    <name type="common">Cryptophyte</name>
    <dbReference type="NCBI Taxonomy" id="905079"/>
    <lineage>
        <taxon>Eukaryota</taxon>
        <taxon>Cryptophyceae</taxon>
        <taxon>Pyrenomonadales</taxon>
        <taxon>Geminigeraceae</taxon>
        <taxon>Guillardia</taxon>
    </lineage>
</organism>
<dbReference type="Gene3D" id="2.30.42.10">
    <property type="match status" value="2"/>
</dbReference>
<dbReference type="InterPro" id="IPR043136">
    <property type="entry name" value="B30.2/SPRY_sf"/>
</dbReference>
<dbReference type="HOGENOM" id="CLU_266829_0_0_1"/>
<feature type="domain" description="PDZ" evidence="2">
    <location>
        <begin position="549"/>
        <end position="613"/>
    </location>
</feature>
<gene>
    <name evidence="3" type="ORF">GUITHDRAFT_100016</name>
</gene>
<evidence type="ECO:0000313" key="3">
    <source>
        <dbReference type="EMBL" id="EKX54540.1"/>
    </source>
</evidence>
<dbReference type="AlphaFoldDB" id="L1K261"/>
<dbReference type="PaxDb" id="55529-EKX54540"/>
<dbReference type="Proteomes" id="UP000011087">
    <property type="component" value="Unassembled WGS sequence"/>
</dbReference>
<protein>
    <recommendedName>
        <fullName evidence="2">PDZ domain-containing protein</fullName>
    </recommendedName>
</protein>
<proteinExistence type="predicted"/>
<feature type="domain" description="PDZ" evidence="2">
    <location>
        <begin position="415"/>
        <end position="487"/>
    </location>
</feature>
<name>L1K261_GUITC</name>
<dbReference type="InterPro" id="IPR001478">
    <property type="entry name" value="PDZ"/>
</dbReference>
<dbReference type="Pfam" id="PF00595">
    <property type="entry name" value="PDZ"/>
    <property type="match status" value="1"/>
</dbReference>
<evidence type="ECO:0000313" key="5">
    <source>
        <dbReference type="Proteomes" id="UP000011087"/>
    </source>
</evidence>
<feature type="compositionally biased region" description="Polar residues" evidence="1">
    <location>
        <begin position="701"/>
        <end position="716"/>
    </location>
</feature>
<feature type="region of interest" description="Disordered" evidence="1">
    <location>
        <begin position="645"/>
        <end position="735"/>
    </location>
</feature>
<dbReference type="KEGG" id="gtt:GUITHDRAFT_100016"/>
<evidence type="ECO:0000259" key="2">
    <source>
        <dbReference type="PROSITE" id="PS50106"/>
    </source>
</evidence>
<evidence type="ECO:0000256" key="1">
    <source>
        <dbReference type="SAM" id="MobiDB-lite"/>
    </source>
</evidence>
<keyword evidence="5" id="KW-1185">Reference proteome</keyword>
<feature type="compositionally biased region" description="Low complexity" evidence="1">
    <location>
        <begin position="645"/>
        <end position="655"/>
    </location>
</feature>
<feature type="compositionally biased region" description="Acidic residues" evidence="1">
    <location>
        <begin position="723"/>
        <end position="734"/>
    </location>
</feature>
<reference evidence="3 5" key="1">
    <citation type="journal article" date="2012" name="Nature">
        <title>Algal genomes reveal evolutionary mosaicism and the fate of nucleomorphs.</title>
        <authorList>
            <consortium name="DOE Joint Genome Institute"/>
            <person name="Curtis B.A."/>
            <person name="Tanifuji G."/>
            <person name="Burki F."/>
            <person name="Gruber A."/>
            <person name="Irimia M."/>
            <person name="Maruyama S."/>
            <person name="Arias M.C."/>
            <person name="Ball S.G."/>
            <person name="Gile G.H."/>
            <person name="Hirakawa Y."/>
            <person name="Hopkins J.F."/>
            <person name="Kuo A."/>
            <person name="Rensing S.A."/>
            <person name="Schmutz J."/>
            <person name="Symeonidi A."/>
            <person name="Elias M."/>
            <person name="Eveleigh R.J."/>
            <person name="Herman E.K."/>
            <person name="Klute M.J."/>
            <person name="Nakayama T."/>
            <person name="Obornik M."/>
            <person name="Reyes-Prieto A."/>
            <person name="Armbrust E.V."/>
            <person name="Aves S.J."/>
            <person name="Beiko R.G."/>
            <person name="Coutinho P."/>
            <person name="Dacks J.B."/>
            <person name="Durnford D.G."/>
            <person name="Fast N.M."/>
            <person name="Green B.R."/>
            <person name="Grisdale C.J."/>
            <person name="Hempel F."/>
            <person name="Henrissat B."/>
            <person name="Hoppner M.P."/>
            <person name="Ishida K."/>
            <person name="Kim E."/>
            <person name="Koreny L."/>
            <person name="Kroth P.G."/>
            <person name="Liu Y."/>
            <person name="Malik S.B."/>
            <person name="Maier U.G."/>
            <person name="McRose D."/>
            <person name="Mock T."/>
            <person name="Neilson J.A."/>
            <person name="Onodera N.T."/>
            <person name="Poole A.M."/>
            <person name="Pritham E.J."/>
            <person name="Richards T.A."/>
            <person name="Rocap G."/>
            <person name="Roy S.W."/>
            <person name="Sarai C."/>
            <person name="Schaack S."/>
            <person name="Shirato S."/>
            <person name="Slamovits C.H."/>
            <person name="Spencer D.F."/>
            <person name="Suzuki S."/>
            <person name="Worden A.Z."/>
            <person name="Zauner S."/>
            <person name="Barry K."/>
            <person name="Bell C."/>
            <person name="Bharti A.K."/>
            <person name="Crow J.A."/>
            <person name="Grimwood J."/>
            <person name="Kramer R."/>
            <person name="Lindquist E."/>
            <person name="Lucas S."/>
            <person name="Salamov A."/>
            <person name="McFadden G.I."/>
            <person name="Lane C.E."/>
            <person name="Keeling P.J."/>
            <person name="Gray M.W."/>
            <person name="Grigoriev I.V."/>
            <person name="Archibald J.M."/>
        </authorList>
    </citation>
    <scope>NUCLEOTIDE SEQUENCE</scope>
    <source>
        <strain evidence="3 5">CCMP2712</strain>
    </source>
</reference>
<dbReference type="GeneID" id="17311061"/>
<sequence>MAEGPLIRWREQQLLTRWRGEGGNPGLGERSDGASTKNDFDAFMILLEMMMQERDHDKRLSLIQRYLLVASSYRKSTPLRSTEGLAKMFHDVLVKAESVVQDFIQAEEARDADREAASLQNTPKDRYASLMRRIAVANETSNACNMALHQCRQELDRLVEREKYLDAAKDDGRLPEALSEREAVLLQLESRLKEYKKCLLEAGGLEDKREVLEYLARCDIEHLLRDFLTYSPNPGDVTSTELLGELQQAGDKGGSRDQGADNRKREMKELLEETERLEREYLQRHAGEKDWRECTVRLQMQDQEHVEQASAERVMQQVHDVNSPLRQGRCSSLCTSVTVVEDDRPQDVQQPAAGQIPIQSAIALAMENGLSEKLARKVLEEINPKKEPYLDAQLVQRVIKKSGTVPVASFPPYRSSQVDRSRLGRSGIGLLLRKDKDSGALFVREVMPGSPADGVVNGERTGEGLLPGQRVCSLEDVPSEELSEERAHLITLGHSGQECKVVVMGEEGEEVRYFPRAMGYDTLELWGKSDDLLVSSTRRSMGMLRAGGEEGEKEDVGIRVRREEEGFIVTELLAGSPAALCQRIQVGDRLLLIDDDVLALCNVEEVQEMLRGARGTRVSVTVSSNEEDVSRQTVRVIELERGHAAAADGHAESASMQEASSRDGEGKEEEEKEAAIDSRVHAGQPQMSWTADGERQGQAGLPQTLSAALGAGQTNHMMRRTEDEDEDEDEDEVSDSVFNNRDVPLEDEECTTAEDLRRLLRAMRSGAKREDEVVCCAISHATFTLDDLLSSFSVRMRSTRRLEEEGEDEKYVLAHIRLVRSWRVAISLQGQKSMSDVPFLGVYAVDIREGDLSVRIVSLEEKTLIEQAVDDLKEQLEAMDLRSSASPEGMERTCVKIASFIVHESSAMSRGETSRQDFQHKCLSWLRTDEAVQRLRSSSKDGWIVVGEFKKMLLHYDRMALWSEQTLPAGLSKKLLYTRNKLALLRWFAHPPQPEEQVLFLDPAQVRGFPPLDMPTKLEEGESSSSSPSSIAPKYFIFPVLVCVNSCEFDRERKGPRIRVSKTGYKAICNISQQLGGQSLRSSLPMAIELSSVGRSSSFLHYMEVLVLGSVYGMSVGIVSGETEDLSTWFPANSLRLEYDGAVRGNGIFLKHSTAQGKEGLSFDDGDRVGVFLDLLTNKIGWTKNGKLVMTRERLPLLHPLAGDLRFMVSCRTGGFEMSQRQSAYDNLLKVKPLLLPLLA</sequence>